<dbReference type="EMBL" id="CAFBPK010000003">
    <property type="protein sequence ID" value="CAB5011514.1"/>
    <property type="molecule type" value="Genomic_DNA"/>
</dbReference>
<evidence type="ECO:0000313" key="9">
    <source>
        <dbReference type="EMBL" id="CAB5050597.1"/>
    </source>
</evidence>
<dbReference type="GO" id="GO:0008840">
    <property type="term" value="F:4-hydroxy-tetrahydrodipicolinate synthase activity"/>
    <property type="evidence" value="ECO:0007669"/>
    <property type="project" value="TreeGrafter"/>
</dbReference>
<keyword evidence="2" id="KW-0704">Schiff base</keyword>
<evidence type="ECO:0000256" key="1">
    <source>
        <dbReference type="ARBA" id="ARBA00023239"/>
    </source>
</evidence>
<dbReference type="Pfam" id="PF00701">
    <property type="entry name" value="DHDPS"/>
    <property type="match status" value="1"/>
</dbReference>
<dbReference type="EMBL" id="CAEZYC010000130">
    <property type="protein sequence ID" value="CAB4720543.1"/>
    <property type="molecule type" value="Genomic_DNA"/>
</dbReference>
<sequence>MDLSGVHVPLITPFDSSGVVDTKSIAHLVEVMLANGLSGIVAAGTTGEAYALSFEERQTVIDTIRKQVNGRVPVLAGVGGMSTKEAVKQAQLAVELKCDGLMVAAPAYVLPTATELATHVTTVIAAAKIPTVLYDYPARTGVPFDEETLDLLADNEFVIGIKEASGDLDRIPMLTKRYAKRIEIVCGADADSPTFANAGVTSWIGGMANALPKAHFGIMNPDTREAAHAAVLPLLTHIESGRYIAKTKALMGLLGVPCAATRGPLAQLEADGVDTLHDLVAQAGEWAPSLV</sequence>
<dbReference type="PROSITE" id="PS00665">
    <property type="entry name" value="DHDPS_1"/>
    <property type="match status" value="1"/>
</dbReference>
<dbReference type="SUPFAM" id="SSF51569">
    <property type="entry name" value="Aldolase"/>
    <property type="match status" value="1"/>
</dbReference>
<evidence type="ECO:0000313" key="4">
    <source>
        <dbReference type="EMBL" id="CAB4339539.1"/>
    </source>
</evidence>
<dbReference type="CDD" id="cd00408">
    <property type="entry name" value="DHDPS-like"/>
    <property type="match status" value="1"/>
</dbReference>
<organism evidence="4">
    <name type="scientific">freshwater metagenome</name>
    <dbReference type="NCBI Taxonomy" id="449393"/>
    <lineage>
        <taxon>unclassified sequences</taxon>
        <taxon>metagenomes</taxon>
        <taxon>ecological metagenomes</taxon>
    </lineage>
</organism>
<dbReference type="AlphaFoldDB" id="A0A6J5ZFR3"/>
<dbReference type="InterPro" id="IPR002220">
    <property type="entry name" value="DapA-like"/>
</dbReference>
<dbReference type="PANTHER" id="PTHR12128">
    <property type="entry name" value="DIHYDRODIPICOLINATE SYNTHASE"/>
    <property type="match status" value="1"/>
</dbReference>
<proteinExistence type="predicted"/>
<reference evidence="4" key="1">
    <citation type="submission" date="2020-05" db="EMBL/GenBank/DDBJ databases">
        <authorList>
            <person name="Chiriac C."/>
            <person name="Salcher M."/>
            <person name="Ghai R."/>
            <person name="Kavagutti S V."/>
        </authorList>
    </citation>
    <scope>NUCLEOTIDE SEQUENCE</scope>
</reference>
<keyword evidence="1" id="KW-0456">Lyase</keyword>
<dbReference type="PRINTS" id="PR00146">
    <property type="entry name" value="DHPICSNTHASE"/>
</dbReference>
<evidence type="ECO:0000313" key="8">
    <source>
        <dbReference type="EMBL" id="CAB5011514.1"/>
    </source>
</evidence>
<evidence type="ECO:0000313" key="7">
    <source>
        <dbReference type="EMBL" id="CAB4851606.1"/>
    </source>
</evidence>
<evidence type="ECO:0000313" key="5">
    <source>
        <dbReference type="EMBL" id="CAB4720543.1"/>
    </source>
</evidence>
<dbReference type="PIRSF" id="PIRSF001365">
    <property type="entry name" value="DHDPS"/>
    <property type="match status" value="1"/>
</dbReference>
<name>A0A6J5ZFR3_9ZZZZ</name>
<dbReference type="EMBL" id="CAFAAO010000021">
    <property type="protein sequence ID" value="CAB4811642.1"/>
    <property type="molecule type" value="Genomic_DNA"/>
</dbReference>
<evidence type="ECO:0000256" key="2">
    <source>
        <dbReference type="ARBA" id="ARBA00023270"/>
    </source>
</evidence>
<dbReference type="EMBL" id="CAFBQG010000116">
    <property type="protein sequence ID" value="CAB5050597.1"/>
    <property type="molecule type" value="Genomic_DNA"/>
</dbReference>
<dbReference type="InterPro" id="IPR020624">
    <property type="entry name" value="Schiff_base-form_aldolases_CS"/>
</dbReference>
<dbReference type="EMBL" id="CAESAD010000002">
    <property type="protein sequence ID" value="CAB4335851.1"/>
    <property type="molecule type" value="Genomic_DNA"/>
</dbReference>
<evidence type="ECO:0000313" key="6">
    <source>
        <dbReference type="EMBL" id="CAB4811642.1"/>
    </source>
</evidence>
<dbReference type="InterPro" id="IPR013785">
    <property type="entry name" value="Aldolase_TIM"/>
</dbReference>
<gene>
    <name evidence="5" type="ORF">UFOPK2648_01415</name>
    <name evidence="6" type="ORF">UFOPK3037_01348</name>
    <name evidence="7" type="ORF">UFOPK3278_01533</name>
    <name evidence="4" type="ORF">UFOPK3406_00874</name>
    <name evidence="3" type="ORF">UFOPK3925_00576</name>
    <name evidence="8" type="ORF">UFOPK4097_00346</name>
    <name evidence="9" type="ORF">UFOPK4301_00926</name>
</gene>
<dbReference type="GO" id="GO:0005829">
    <property type="term" value="C:cytosol"/>
    <property type="evidence" value="ECO:0007669"/>
    <property type="project" value="TreeGrafter"/>
</dbReference>
<dbReference type="EMBL" id="CAESAI010000018">
    <property type="protein sequence ID" value="CAB4339539.1"/>
    <property type="molecule type" value="Genomic_DNA"/>
</dbReference>
<protein>
    <submittedName>
        <fullName evidence="4">Unannotated protein</fullName>
    </submittedName>
</protein>
<dbReference type="Gene3D" id="3.20.20.70">
    <property type="entry name" value="Aldolase class I"/>
    <property type="match status" value="1"/>
</dbReference>
<dbReference type="EMBL" id="CAFBIX010000125">
    <property type="protein sequence ID" value="CAB4851606.1"/>
    <property type="molecule type" value="Genomic_DNA"/>
</dbReference>
<accession>A0A6J5ZFR3</accession>
<dbReference type="SMART" id="SM01130">
    <property type="entry name" value="DHDPS"/>
    <property type="match status" value="1"/>
</dbReference>
<dbReference type="PANTHER" id="PTHR12128:SF66">
    <property type="entry name" value="4-HYDROXY-2-OXOGLUTARATE ALDOLASE, MITOCHONDRIAL"/>
    <property type="match status" value="1"/>
</dbReference>
<evidence type="ECO:0000313" key="3">
    <source>
        <dbReference type="EMBL" id="CAB4335851.1"/>
    </source>
</evidence>